<dbReference type="InterPro" id="IPR005821">
    <property type="entry name" value="Ion_trans_dom"/>
</dbReference>
<feature type="transmembrane region" description="Helical" evidence="9">
    <location>
        <begin position="198"/>
        <end position="220"/>
    </location>
</feature>
<evidence type="ECO:0000313" key="11">
    <source>
        <dbReference type="EMBL" id="CAG5082579.1"/>
    </source>
</evidence>
<feature type="domain" description="Cyclic nucleotide-binding" evidence="10">
    <location>
        <begin position="385"/>
        <end position="485"/>
    </location>
</feature>
<evidence type="ECO:0000256" key="9">
    <source>
        <dbReference type="SAM" id="Phobius"/>
    </source>
</evidence>
<evidence type="ECO:0000256" key="2">
    <source>
        <dbReference type="ARBA" id="ARBA00022448"/>
    </source>
</evidence>
<reference evidence="11 12" key="1">
    <citation type="submission" date="2021-04" db="EMBL/GenBank/DDBJ databases">
        <authorList>
            <person name="Bliznina A."/>
        </authorList>
    </citation>
    <scope>NUCLEOTIDE SEQUENCE [LARGE SCALE GENOMIC DNA]</scope>
</reference>
<feature type="region of interest" description="Disordered" evidence="8">
    <location>
        <begin position="595"/>
        <end position="614"/>
    </location>
</feature>
<evidence type="ECO:0000256" key="6">
    <source>
        <dbReference type="ARBA" id="ARBA00023136"/>
    </source>
</evidence>
<feature type="transmembrane region" description="Helical" evidence="9">
    <location>
        <begin position="284"/>
        <end position="310"/>
    </location>
</feature>
<evidence type="ECO:0000256" key="1">
    <source>
        <dbReference type="ARBA" id="ARBA00004141"/>
    </source>
</evidence>
<evidence type="ECO:0000256" key="7">
    <source>
        <dbReference type="ARBA" id="ARBA00023286"/>
    </source>
</evidence>
<dbReference type="InterPro" id="IPR018488">
    <property type="entry name" value="cNMP-bd_CS"/>
</dbReference>
<dbReference type="Gene3D" id="1.10.287.630">
    <property type="entry name" value="Helix hairpin bin"/>
    <property type="match status" value="1"/>
</dbReference>
<dbReference type="PROSITE" id="PS50042">
    <property type="entry name" value="CNMP_BINDING_3"/>
    <property type="match status" value="1"/>
</dbReference>
<feature type="transmembrane region" description="Helical" evidence="9">
    <location>
        <begin position="42"/>
        <end position="63"/>
    </location>
</feature>
<evidence type="ECO:0000313" key="12">
    <source>
        <dbReference type="Proteomes" id="UP001158576"/>
    </source>
</evidence>
<keyword evidence="6 9" id="KW-0472">Membrane</keyword>
<dbReference type="InterPro" id="IPR014710">
    <property type="entry name" value="RmlC-like_jellyroll"/>
</dbReference>
<dbReference type="CDD" id="cd00038">
    <property type="entry name" value="CAP_ED"/>
    <property type="match status" value="1"/>
</dbReference>
<feature type="region of interest" description="Disordered" evidence="8">
    <location>
        <begin position="542"/>
        <end position="572"/>
    </location>
</feature>
<dbReference type="PANTHER" id="PTHR45689">
    <property type="entry name" value="I[[H]] CHANNEL, ISOFORM E"/>
    <property type="match status" value="1"/>
</dbReference>
<dbReference type="InterPro" id="IPR000595">
    <property type="entry name" value="cNMP-bd_dom"/>
</dbReference>
<evidence type="ECO:0000256" key="4">
    <source>
        <dbReference type="ARBA" id="ARBA00022989"/>
    </source>
</evidence>
<dbReference type="Gene3D" id="1.10.287.70">
    <property type="match status" value="1"/>
</dbReference>
<evidence type="ECO:0000256" key="3">
    <source>
        <dbReference type="ARBA" id="ARBA00022692"/>
    </source>
</evidence>
<organism evidence="11 12">
    <name type="scientific">Oikopleura dioica</name>
    <name type="common">Tunicate</name>
    <dbReference type="NCBI Taxonomy" id="34765"/>
    <lineage>
        <taxon>Eukaryota</taxon>
        <taxon>Metazoa</taxon>
        <taxon>Chordata</taxon>
        <taxon>Tunicata</taxon>
        <taxon>Appendicularia</taxon>
        <taxon>Copelata</taxon>
        <taxon>Oikopleuridae</taxon>
        <taxon>Oikopleura</taxon>
    </lineage>
</organism>
<evidence type="ECO:0000256" key="8">
    <source>
        <dbReference type="SAM" id="MobiDB-lite"/>
    </source>
</evidence>
<dbReference type="PANTHER" id="PTHR45689:SF5">
    <property type="entry name" value="I[[H]] CHANNEL, ISOFORM E"/>
    <property type="match status" value="1"/>
</dbReference>
<keyword evidence="12" id="KW-1185">Reference proteome</keyword>
<dbReference type="Gene3D" id="2.60.120.10">
    <property type="entry name" value="Jelly Rolls"/>
    <property type="match status" value="1"/>
</dbReference>
<dbReference type="InterPro" id="IPR018490">
    <property type="entry name" value="cNMP-bd_dom_sf"/>
</dbReference>
<keyword evidence="3 9" id="KW-0812">Transmembrane</keyword>
<keyword evidence="7" id="KW-1071">Ligand-gated ion channel</keyword>
<keyword evidence="2" id="KW-0813">Transport</keyword>
<dbReference type="Pfam" id="PF00520">
    <property type="entry name" value="Ion_trans"/>
    <property type="match status" value="1"/>
</dbReference>
<sequence length="614" mass="71174">MLSFRGNSKYQNYSTRDRLENEQQRLDAAPAFTMHPHSTFRIIWDIGTVIILLVNVIFIPYQIAFCTRPEQRRAYIHLFAFSDFWFLIDILFNFKTGFLKETAIETEVVFDPDEIREKYIKGWFIIDFISSVPWDICLGLLLGTENDSKIFLKILRMVKLLKLMRLSRLTKTLNQWEDVLSFQYGITINGTVVKFFKLISYILLFIHINAVILFLVPSMMDFPAREYDNTPLENVLGPSWPYLRKLENEEPFIQYSWSFFKAASNMMVIGYGRSFPLCLVDMGIVMWSMFSGCLVFAIAIAEITSLIHALNTSSSQYKEKMTEMDEYMNFCKVPIDLRNRVRDYYEVRFKGKMFNETDILNELNPLLREKIVNFNCRALIKSVEFLATADPEFVAELISRLQFEVYLPGDEIITEGEKGTHMYFISQGSVQVKTKKTGKPIILSEGDHFGEICLFAPNLRRTASIVGQHTVHVYTLSSSDFNDALKWYPGEKIEIQKVAIERMDMLLNEMKRKMDGPQGRTSLSAEVISDLQKYRNVLQEQNRQARASQSEFAQNRKSKNKSSTAKSLLRQMNDNESINVNVLAELTKPKAQEISTFQFNEGYEDQPSSSDEEN</sequence>
<gene>
    <name evidence="11" type="ORF">OKIOD_LOCUS1718</name>
</gene>
<evidence type="ECO:0000256" key="5">
    <source>
        <dbReference type="ARBA" id="ARBA00023065"/>
    </source>
</evidence>
<dbReference type="EMBL" id="OU015568">
    <property type="protein sequence ID" value="CAG5082579.1"/>
    <property type="molecule type" value="Genomic_DNA"/>
</dbReference>
<evidence type="ECO:0000259" key="10">
    <source>
        <dbReference type="PROSITE" id="PS50042"/>
    </source>
</evidence>
<name>A0ABN7RTH0_OIKDI</name>
<proteinExistence type="predicted"/>
<dbReference type="Proteomes" id="UP001158576">
    <property type="component" value="Chromosome PAR"/>
</dbReference>
<dbReference type="SMART" id="SM00100">
    <property type="entry name" value="cNMP"/>
    <property type="match status" value="1"/>
</dbReference>
<dbReference type="PROSITE" id="PS00888">
    <property type="entry name" value="CNMP_BINDING_1"/>
    <property type="match status" value="1"/>
</dbReference>
<accession>A0ABN7RTH0</accession>
<dbReference type="InterPro" id="IPR051413">
    <property type="entry name" value="K/Na_HCN_channel"/>
</dbReference>
<dbReference type="SUPFAM" id="SSF81324">
    <property type="entry name" value="Voltage-gated potassium channels"/>
    <property type="match status" value="1"/>
</dbReference>
<keyword evidence="7" id="KW-0407">Ion channel</keyword>
<protein>
    <submittedName>
        <fullName evidence="11">Oidioi.mRNA.OKI2018_I69.PAR.g10160.t1.cds</fullName>
    </submittedName>
</protein>
<dbReference type="SUPFAM" id="SSF51206">
    <property type="entry name" value="cAMP-binding domain-like"/>
    <property type="match status" value="1"/>
</dbReference>
<keyword evidence="5" id="KW-0406">Ion transport</keyword>
<dbReference type="Pfam" id="PF00027">
    <property type="entry name" value="cNMP_binding"/>
    <property type="match status" value="1"/>
</dbReference>
<keyword evidence="4 9" id="KW-1133">Transmembrane helix</keyword>
<comment type="subcellular location">
    <subcellularLocation>
        <location evidence="1">Membrane</location>
        <topology evidence="1">Multi-pass membrane protein</topology>
    </subcellularLocation>
</comment>